<dbReference type="InterPro" id="IPR006091">
    <property type="entry name" value="Acyl-CoA_Oxase/DH_mid-dom"/>
</dbReference>
<dbReference type="PANTHER" id="PTHR43884">
    <property type="entry name" value="ACYL-COA DEHYDROGENASE"/>
    <property type="match status" value="1"/>
</dbReference>
<dbReference type="EMBL" id="JBIAQY010000021">
    <property type="protein sequence ID" value="MFF3573765.1"/>
    <property type="molecule type" value="Genomic_DNA"/>
</dbReference>
<dbReference type="InterPro" id="IPR036250">
    <property type="entry name" value="AcylCo_DH-like_C"/>
</dbReference>
<dbReference type="GO" id="GO:0016491">
    <property type="term" value="F:oxidoreductase activity"/>
    <property type="evidence" value="ECO:0007669"/>
    <property type="project" value="UniProtKB-KW"/>
</dbReference>
<keyword evidence="10" id="KW-1185">Reference proteome</keyword>
<dbReference type="PROSITE" id="PS00072">
    <property type="entry name" value="ACYL_COA_DH_1"/>
    <property type="match status" value="1"/>
</dbReference>
<dbReference type="InterPro" id="IPR037069">
    <property type="entry name" value="AcylCoA_DH/ox_N_sf"/>
</dbReference>
<comment type="caution">
    <text evidence="9">The sequence shown here is derived from an EMBL/GenBank/DDBJ whole genome shotgun (WGS) entry which is preliminary data.</text>
</comment>
<evidence type="ECO:0000256" key="3">
    <source>
        <dbReference type="ARBA" id="ARBA00022630"/>
    </source>
</evidence>
<feature type="domain" description="Acyl-CoA dehydrogenase/oxidase C-terminal" evidence="6">
    <location>
        <begin position="321"/>
        <end position="469"/>
    </location>
</feature>
<evidence type="ECO:0000256" key="4">
    <source>
        <dbReference type="ARBA" id="ARBA00022827"/>
    </source>
</evidence>
<sequence>MGKAAAITVGDLSDSYALLIRARLCCTATGRRRSADVVYRVGRCRTGCRVSLRDRLDAMKCAVLQRYWAIFLHGGKYPVNVLYRPGGKVLDVTMTTLAPEHHDFQLMCRQFTDKKVRPAVAQAEADGHQSEELWREMGAAGMLGLMTPEEFGGSGRDEVAVAIVAEELARAAGGIAIGPMVSAYMAGTHIVDYGTDAHRQEFSADVASGEKIVSIAVTEPGAGSDVAGITTRAVEVDGGYRITGRKMFITNAGLADIFVVGAKTDPEAGHRGITTFLVRDGAEGLSVGRPLPKMGWRSSDTREVVLDDVFVPSEDVVGGLNRGFYQIMGKFQLERVVLAAMGVGHATEAFQLAVRHVRERSAFGAPLLEKQSVRHRLATMEIEIDTARMITYLAAEQLRDAHPDAPRTVAKAKYHAAVAAARVVDDAVQLHGGSGFVEEGDIARHHRDIRILRIGGGVDEVQLDILSKAYA</sequence>
<feature type="domain" description="Acyl-CoA dehydrogenase/oxidase N-terminal" evidence="8">
    <location>
        <begin position="99"/>
        <end position="210"/>
    </location>
</feature>
<dbReference type="PROSITE" id="PS00073">
    <property type="entry name" value="ACYL_COA_DH_2"/>
    <property type="match status" value="1"/>
</dbReference>
<dbReference type="SUPFAM" id="SSF47203">
    <property type="entry name" value="Acyl-CoA dehydrogenase C-terminal domain-like"/>
    <property type="match status" value="1"/>
</dbReference>
<gene>
    <name evidence="9" type="ORF">ACFYXQ_39015</name>
</gene>
<dbReference type="Gene3D" id="2.40.110.10">
    <property type="entry name" value="Butyryl-CoA Dehydrogenase, subunit A, domain 2"/>
    <property type="match status" value="1"/>
</dbReference>
<dbReference type="InterPro" id="IPR009100">
    <property type="entry name" value="AcylCoA_DH/oxidase_NM_dom_sf"/>
</dbReference>
<dbReference type="Pfam" id="PF00441">
    <property type="entry name" value="Acyl-CoA_dh_1"/>
    <property type="match status" value="1"/>
</dbReference>
<comment type="similarity">
    <text evidence="2 5">Belongs to the acyl-CoA dehydrogenase family.</text>
</comment>
<dbReference type="Gene3D" id="1.10.540.10">
    <property type="entry name" value="Acyl-CoA dehydrogenase/oxidase, N-terminal domain"/>
    <property type="match status" value="1"/>
</dbReference>
<feature type="domain" description="Acyl-CoA oxidase/dehydrogenase middle" evidence="7">
    <location>
        <begin position="215"/>
        <end position="309"/>
    </location>
</feature>
<dbReference type="Gene3D" id="1.20.140.10">
    <property type="entry name" value="Butyryl-CoA Dehydrogenase, subunit A, domain 3"/>
    <property type="match status" value="1"/>
</dbReference>
<proteinExistence type="inferred from homology"/>
<evidence type="ECO:0000313" key="9">
    <source>
        <dbReference type="EMBL" id="MFF3573765.1"/>
    </source>
</evidence>
<keyword evidence="4 5" id="KW-0274">FAD</keyword>
<evidence type="ECO:0000256" key="1">
    <source>
        <dbReference type="ARBA" id="ARBA00001974"/>
    </source>
</evidence>
<dbReference type="SUPFAM" id="SSF56645">
    <property type="entry name" value="Acyl-CoA dehydrogenase NM domain-like"/>
    <property type="match status" value="1"/>
</dbReference>
<dbReference type="InterPro" id="IPR006089">
    <property type="entry name" value="Acyl-CoA_DH_CS"/>
</dbReference>
<accession>A0ABW6SBT1</accession>
<evidence type="ECO:0000259" key="8">
    <source>
        <dbReference type="Pfam" id="PF02771"/>
    </source>
</evidence>
<dbReference type="PANTHER" id="PTHR43884:SF12">
    <property type="entry name" value="ISOVALERYL-COA DEHYDROGENASE, MITOCHONDRIAL-RELATED"/>
    <property type="match status" value="1"/>
</dbReference>
<dbReference type="Pfam" id="PF02770">
    <property type="entry name" value="Acyl-CoA_dh_M"/>
    <property type="match status" value="1"/>
</dbReference>
<dbReference type="InterPro" id="IPR013786">
    <property type="entry name" value="AcylCoA_DH/ox_N"/>
</dbReference>
<dbReference type="InterPro" id="IPR009075">
    <property type="entry name" value="AcylCo_DH/oxidase_C"/>
</dbReference>
<reference evidence="9 10" key="1">
    <citation type="submission" date="2024-10" db="EMBL/GenBank/DDBJ databases">
        <title>The Natural Products Discovery Center: Release of the First 8490 Sequenced Strains for Exploring Actinobacteria Biosynthetic Diversity.</title>
        <authorList>
            <person name="Kalkreuter E."/>
            <person name="Kautsar S.A."/>
            <person name="Yang D."/>
            <person name="Bader C.D."/>
            <person name="Teijaro C.N."/>
            <person name="Fluegel L."/>
            <person name="Davis C.M."/>
            <person name="Simpson J.R."/>
            <person name="Lauterbach L."/>
            <person name="Steele A.D."/>
            <person name="Gui C."/>
            <person name="Meng S."/>
            <person name="Li G."/>
            <person name="Viehrig K."/>
            <person name="Ye F."/>
            <person name="Su P."/>
            <person name="Kiefer A.F."/>
            <person name="Nichols A."/>
            <person name="Cepeda A.J."/>
            <person name="Yan W."/>
            <person name="Fan B."/>
            <person name="Jiang Y."/>
            <person name="Adhikari A."/>
            <person name="Zheng C.-J."/>
            <person name="Schuster L."/>
            <person name="Cowan T.M."/>
            <person name="Smanski M.J."/>
            <person name="Chevrette M.G."/>
            <person name="De Carvalho L.P.S."/>
            <person name="Shen B."/>
        </authorList>
    </citation>
    <scope>NUCLEOTIDE SEQUENCE [LARGE SCALE GENOMIC DNA]</scope>
    <source>
        <strain evidence="9 10">NPDC002593</strain>
    </source>
</reference>
<protein>
    <submittedName>
        <fullName evidence="9">Acyl-CoA dehydrogenase family protein</fullName>
        <ecNumber evidence="9">1.-.-.-</ecNumber>
    </submittedName>
</protein>
<evidence type="ECO:0000259" key="6">
    <source>
        <dbReference type="Pfam" id="PF00441"/>
    </source>
</evidence>
<evidence type="ECO:0000256" key="2">
    <source>
        <dbReference type="ARBA" id="ARBA00009347"/>
    </source>
</evidence>
<dbReference type="InterPro" id="IPR046373">
    <property type="entry name" value="Acyl-CoA_Oxase/DH_mid-dom_sf"/>
</dbReference>
<evidence type="ECO:0000256" key="5">
    <source>
        <dbReference type="RuleBase" id="RU362125"/>
    </source>
</evidence>
<dbReference type="RefSeq" id="WP_387406541.1">
    <property type="nucleotide sequence ID" value="NZ_JBIAQY010000021.1"/>
</dbReference>
<comment type="cofactor">
    <cofactor evidence="1 5">
        <name>FAD</name>
        <dbReference type="ChEBI" id="CHEBI:57692"/>
    </cofactor>
</comment>
<keyword evidence="5 9" id="KW-0560">Oxidoreductase</keyword>
<name>A0ABW6SBT1_9NOCA</name>
<organism evidence="9 10">
    <name type="scientific">Nocardia jiangxiensis</name>
    <dbReference type="NCBI Taxonomy" id="282685"/>
    <lineage>
        <taxon>Bacteria</taxon>
        <taxon>Bacillati</taxon>
        <taxon>Actinomycetota</taxon>
        <taxon>Actinomycetes</taxon>
        <taxon>Mycobacteriales</taxon>
        <taxon>Nocardiaceae</taxon>
        <taxon>Nocardia</taxon>
    </lineage>
</organism>
<dbReference type="Proteomes" id="UP001601992">
    <property type="component" value="Unassembled WGS sequence"/>
</dbReference>
<evidence type="ECO:0000259" key="7">
    <source>
        <dbReference type="Pfam" id="PF02770"/>
    </source>
</evidence>
<keyword evidence="3 5" id="KW-0285">Flavoprotein</keyword>
<evidence type="ECO:0000313" key="10">
    <source>
        <dbReference type="Proteomes" id="UP001601992"/>
    </source>
</evidence>
<dbReference type="Pfam" id="PF02771">
    <property type="entry name" value="Acyl-CoA_dh_N"/>
    <property type="match status" value="1"/>
</dbReference>
<dbReference type="EC" id="1.-.-.-" evidence="9"/>